<dbReference type="OrthoDB" id="1123107at2"/>
<reference evidence="5 6" key="2">
    <citation type="journal article" date="2018" name="Nature">
        <title>Mutant phenotypes for thousands of bacterial genes of unknown function.</title>
        <authorList>
            <person name="Price M.N."/>
            <person name="Wetmore K.M."/>
            <person name="Waters R.J."/>
            <person name="Callaghan M."/>
            <person name="Ray J."/>
            <person name="Liu H."/>
            <person name="Kuehl J.V."/>
            <person name="Melnyk R.A."/>
            <person name="Lamson J.S."/>
            <person name="Suh Y."/>
            <person name="Carlson H.K."/>
            <person name="Esquivel Z."/>
            <person name="Sadeeshkumar H."/>
            <person name="Chakraborty R."/>
            <person name="Zane G.M."/>
            <person name="Rubin B.E."/>
            <person name="Wall J.D."/>
            <person name="Visel A."/>
            <person name="Bristow J."/>
            <person name="Blow M.J."/>
            <person name="Arkin A.P."/>
            <person name="Deutschbauer A.M."/>
        </authorList>
    </citation>
    <scope>NUCLEOTIDE SEQUENCE [LARGE SCALE GENOMIC DNA]</scope>
    <source>
        <strain evidence="5 6">FW300-N1B4</strain>
    </source>
</reference>
<dbReference type="PANTHER" id="PTHR44688">
    <property type="entry name" value="DNA-BINDING TRANSCRIPTIONAL ACTIVATOR DEVR_DOSR"/>
    <property type="match status" value="1"/>
</dbReference>
<dbReference type="InterPro" id="IPR000792">
    <property type="entry name" value="Tscrpt_reg_LuxR_C"/>
</dbReference>
<protein>
    <submittedName>
        <fullName evidence="5">Helix-turn-helix transcriptional regulator</fullName>
    </submittedName>
</protein>
<evidence type="ECO:0000256" key="1">
    <source>
        <dbReference type="ARBA" id="ARBA00023015"/>
    </source>
</evidence>
<dbReference type="Proteomes" id="UP000076489">
    <property type="component" value="Unassembled WGS sequence"/>
</dbReference>
<dbReference type="EMBL" id="LUKJ01000003">
    <property type="protein sequence ID" value="KZN16453.1"/>
    <property type="molecule type" value="Genomic_DNA"/>
</dbReference>
<dbReference type="InterPro" id="IPR011990">
    <property type="entry name" value="TPR-like_helical_dom_sf"/>
</dbReference>
<sequence length="852" mass="96246">MTAMTPCLDRSGFLPRLSSHHLSRARLSEPLLASTARVKLLCAPAGSGKSALLAECLLQAPTQCRVHWLPLSGVAWSAADFRQRLAETLGLASSDETGLLGDLARLQTPAWLFLDDYCRLPNPELDQLLDRMLAISSPMLTWWLGARRRPQCNWPRLLLDDELYECENASLAFTQGEVEQILQPWVPEQTGKVASRIIQRTGGWCAGVRIALLHKCDWSRQDNSLGRAATLLDYLEHELFSSLTPELSEAWRVLAHLPRFNARLCDHLFGAGEGAQYLRTLQALGCFIEPWGDSSDWLQIFTPFTQLLRDEQWPAGRSWHRRACQWFCAEQDWKSAFEQALLAEEYEVAVSLLQHFSFEHLFEEQMVVLLLRLHEQQGEELTLGSPQLVGLITAALLFAGRFELATACIAHLAHFTPQPSAVLQRQLIARWQALQGWLLHLQGRMETSRAHFLDALSALDPECWTARLMCLSGLTQQALLRGELDVAHAHNREALCLARGQGSLVFEGLMELDHAQLLEQRGAAVRAESVLTNMYELLCQQTDRPIPLLGRIDLRRGRLALCMGQEERAAELFQRGLDDCLRSHDKRVLYGFLGLAQLAANQGDYAQAFVRLRDAERLMQQRLIPETVYRGVLLQVSSHFWLQQGRAELACEALSRVLNHYRGPQAQQAPPATLELIPRIEYLLILAKVRLEHDASDAAAQLESLMEQAQAREMWALATELQLALAEVLWLEGQTAKAIDALQEGERNVARYQTRQLLSELRQRQPLLLNEQATLLASDQLCMRTGETDTLSQRELQVLKLIAQGHSNQEIAEVLFISLHTVKTHTRRIHAKLRVERRTQAVAKAKLLGLWN</sequence>
<dbReference type="SUPFAM" id="SSF46894">
    <property type="entry name" value="C-terminal effector domain of the bipartite response regulators"/>
    <property type="match status" value="1"/>
</dbReference>
<dbReference type="RefSeq" id="WP_063341522.1">
    <property type="nucleotide sequence ID" value="NZ_LUKJ01000003.1"/>
</dbReference>
<dbReference type="PROSITE" id="PS00622">
    <property type="entry name" value="HTH_LUXR_1"/>
    <property type="match status" value="1"/>
</dbReference>
<proteinExistence type="predicted"/>
<dbReference type="Pfam" id="PF17874">
    <property type="entry name" value="TPR_MalT"/>
    <property type="match status" value="1"/>
</dbReference>
<name>A0A162BJ74_PSEFL</name>
<evidence type="ECO:0000259" key="4">
    <source>
        <dbReference type="PROSITE" id="PS50043"/>
    </source>
</evidence>
<dbReference type="Pfam" id="PF25873">
    <property type="entry name" value="WHD_MalT"/>
    <property type="match status" value="1"/>
</dbReference>
<dbReference type="Gene3D" id="1.25.40.10">
    <property type="entry name" value="Tetratricopeptide repeat domain"/>
    <property type="match status" value="1"/>
</dbReference>
<dbReference type="Gene3D" id="1.10.10.10">
    <property type="entry name" value="Winged helix-like DNA-binding domain superfamily/Winged helix DNA-binding domain"/>
    <property type="match status" value="1"/>
</dbReference>
<dbReference type="AlphaFoldDB" id="A0A162BJ74"/>
<dbReference type="PROSITE" id="PS50043">
    <property type="entry name" value="HTH_LUXR_2"/>
    <property type="match status" value="1"/>
</dbReference>
<dbReference type="PANTHER" id="PTHR44688:SF25">
    <property type="entry name" value="HTH LUXR-TYPE DOMAIN-CONTAINING PROTEIN"/>
    <property type="match status" value="1"/>
</dbReference>
<keyword evidence="3" id="KW-0804">Transcription</keyword>
<dbReference type="InterPro" id="IPR036388">
    <property type="entry name" value="WH-like_DNA-bd_sf"/>
</dbReference>
<dbReference type="InterPro" id="IPR059106">
    <property type="entry name" value="WHD_MalT"/>
</dbReference>
<dbReference type="GO" id="GO:0006355">
    <property type="term" value="P:regulation of DNA-templated transcription"/>
    <property type="evidence" value="ECO:0007669"/>
    <property type="project" value="InterPro"/>
</dbReference>
<accession>A0A162BJ74</accession>
<dbReference type="Pfam" id="PF00196">
    <property type="entry name" value="GerE"/>
    <property type="match status" value="1"/>
</dbReference>
<feature type="domain" description="HTH luxR-type" evidence="4">
    <location>
        <begin position="784"/>
        <end position="849"/>
    </location>
</feature>
<dbReference type="SUPFAM" id="SSF48452">
    <property type="entry name" value="TPR-like"/>
    <property type="match status" value="1"/>
</dbReference>
<evidence type="ECO:0000256" key="3">
    <source>
        <dbReference type="ARBA" id="ARBA00023163"/>
    </source>
</evidence>
<keyword evidence="1" id="KW-0805">Transcription regulation</keyword>
<dbReference type="PRINTS" id="PR00038">
    <property type="entry name" value="HTHLUXR"/>
</dbReference>
<gene>
    <name evidence="5" type="ORF">A1D17_09885</name>
</gene>
<evidence type="ECO:0000313" key="5">
    <source>
        <dbReference type="EMBL" id="KZN16453.1"/>
    </source>
</evidence>
<comment type="caution">
    <text evidence="5">The sequence shown here is derived from an EMBL/GenBank/DDBJ whole genome shotgun (WGS) entry which is preliminary data.</text>
</comment>
<dbReference type="InterPro" id="IPR016032">
    <property type="entry name" value="Sig_transdc_resp-reg_C-effctor"/>
</dbReference>
<dbReference type="InterPro" id="IPR041617">
    <property type="entry name" value="TPR_MalT"/>
</dbReference>
<organism evidence="5 6">
    <name type="scientific">Pseudomonas fluorescens</name>
    <dbReference type="NCBI Taxonomy" id="294"/>
    <lineage>
        <taxon>Bacteria</taxon>
        <taxon>Pseudomonadati</taxon>
        <taxon>Pseudomonadota</taxon>
        <taxon>Gammaproteobacteria</taxon>
        <taxon>Pseudomonadales</taxon>
        <taxon>Pseudomonadaceae</taxon>
        <taxon>Pseudomonas</taxon>
    </lineage>
</organism>
<evidence type="ECO:0000313" key="6">
    <source>
        <dbReference type="Proteomes" id="UP000076489"/>
    </source>
</evidence>
<keyword evidence="2" id="KW-0238">DNA-binding</keyword>
<reference evidence="6" key="1">
    <citation type="submission" date="2016-03" db="EMBL/GenBank/DDBJ databases">
        <authorList>
            <person name="Ray J."/>
            <person name="Price M."/>
            <person name="Deutschbauer A."/>
        </authorList>
    </citation>
    <scope>NUCLEOTIDE SEQUENCE [LARGE SCALE GENOMIC DNA]</scope>
    <source>
        <strain evidence="6">FW300-N1B4</strain>
    </source>
</reference>
<dbReference type="SMART" id="SM00421">
    <property type="entry name" value="HTH_LUXR"/>
    <property type="match status" value="1"/>
</dbReference>
<dbReference type="GO" id="GO:0003677">
    <property type="term" value="F:DNA binding"/>
    <property type="evidence" value="ECO:0007669"/>
    <property type="project" value="UniProtKB-KW"/>
</dbReference>
<evidence type="ECO:0000256" key="2">
    <source>
        <dbReference type="ARBA" id="ARBA00023125"/>
    </source>
</evidence>
<dbReference type="CDD" id="cd06170">
    <property type="entry name" value="LuxR_C_like"/>
    <property type="match status" value="1"/>
</dbReference>